<protein>
    <submittedName>
        <fullName evidence="2">Inner nuclear membrane protein enriched at telomere/subtelomere region</fullName>
    </submittedName>
</protein>
<gene>
    <name evidence="2" type="primary">SRC1_1</name>
    <name evidence="2" type="ORF">LTR16_006885</name>
</gene>
<dbReference type="PANTHER" id="PTHR47808:SF2">
    <property type="entry name" value="LEM DOMAIN-CONTAINING PROTEIN 2"/>
    <property type="match status" value="1"/>
</dbReference>
<feature type="non-terminal residue" evidence="2">
    <location>
        <position position="334"/>
    </location>
</feature>
<evidence type="ECO:0000313" key="2">
    <source>
        <dbReference type="EMBL" id="KAK5246979.1"/>
    </source>
</evidence>
<accession>A0ABR0LVQ7</accession>
<feature type="region of interest" description="Disordered" evidence="1">
    <location>
        <begin position="31"/>
        <end position="197"/>
    </location>
</feature>
<feature type="compositionally biased region" description="Acidic residues" evidence="1">
    <location>
        <begin position="50"/>
        <end position="59"/>
    </location>
</feature>
<comment type="caution">
    <text evidence="2">The sequence shown here is derived from an EMBL/GenBank/DDBJ whole genome shotgun (WGS) entry which is preliminary data.</text>
</comment>
<dbReference type="PANTHER" id="PTHR47808">
    <property type="entry name" value="INNER NUCLEAR MEMBRANE PROTEIN HEH2-RELATED"/>
    <property type="match status" value="1"/>
</dbReference>
<reference evidence="2 3" key="1">
    <citation type="submission" date="2023-08" db="EMBL/GenBank/DDBJ databases">
        <title>Black Yeasts Isolated from many extreme environments.</title>
        <authorList>
            <person name="Coleine C."/>
            <person name="Stajich J.E."/>
            <person name="Selbmann L."/>
        </authorList>
    </citation>
    <scope>NUCLEOTIDE SEQUENCE [LARGE SCALE GENOMIC DNA]</scope>
    <source>
        <strain evidence="2 3">CCFEE 536</strain>
    </source>
</reference>
<evidence type="ECO:0000313" key="3">
    <source>
        <dbReference type="Proteomes" id="UP001357485"/>
    </source>
</evidence>
<sequence>YPSSAKKPDLIDLFNRNVVPNAPKLLAAQARVRRSARGIVDVPSSQEATADGDEDDENEMSPPPVPESGRRASRRSARTTMGDESVRTPTARLTTGTPFVRRSSSKHARTSDAEQDVETAAKRLAPIQRRPRQSMSPAVNAGEADVCTRDQEESPFSSDNPFQSGISPQAEARSASSNRRRTTLGPAGDKERRKSAVLRRKTDNYNVESIDDGVVVPSSKTFEMSVAHIQKKPLQDQDFQGAGEEFTPEEQLALVRERAKSGQVDILPPRRRRPQQSTGVARVAPWAVLLAMLGGLATVWRQEKLQVGYCGVGRQSTALAGVQIPDWASIIQPG</sequence>
<dbReference type="InterPro" id="IPR044780">
    <property type="entry name" value="Heh2/Src1"/>
</dbReference>
<evidence type="ECO:0000256" key="1">
    <source>
        <dbReference type="SAM" id="MobiDB-lite"/>
    </source>
</evidence>
<dbReference type="EMBL" id="JAVRRA010009578">
    <property type="protein sequence ID" value="KAK5246979.1"/>
    <property type="molecule type" value="Genomic_DNA"/>
</dbReference>
<feature type="non-terminal residue" evidence="2">
    <location>
        <position position="1"/>
    </location>
</feature>
<name>A0ABR0LVQ7_9PEZI</name>
<dbReference type="Proteomes" id="UP001357485">
    <property type="component" value="Unassembled WGS sequence"/>
</dbReference>
<organism evidence="2 3">
    <name type="scientific">Cryomyces antarcticus</name>
    <dbReference type="NCBI Taxonomy" id="329879"/>
    <lineage>
        <taxon>Eukaryota</taxon>
        <taxon>Fungi</taxon>
        <taxon>Dikarya</taxon>
        <taxon>Ascomycota</taxon>
        <taxon>Pezizomycotina</taxon>
        <taxon>Dothideomycetes</taxon>
        <taxon>Dothideomycetes incertae sedis</taxon>
        <taxon>Cryomyces</taxon>
    </lineage>
</organism>
<feature type="compositionally biased region" description="Polar residues" evidence="1">
    <location>
        <begin position="154"/>
        <end position="167"/>
    </location>
</feature>
<keyword evidence="3" id="KW-1185">Reference proteome</keyword>
<proteinExistence type="predicted"/>
<feature type="compositionally biased region" description="Polar residues" evidence="1">
    <location>
        <begin position="87"/>
        <end position="97"/>
    </location>
</feature>